<evidence type="ECO:0000313" key="1">
    <source>
        <dbReference type="EMBL" id="KAK7362047.1"/>
    </source>
</evidence>
<gene>
    <name evidence="1" type="ORF">VNO77_04146</name>
</gene>
<keyword evidence="2" id="KW-1185">Reference proteome</keyword>
<name>A0AAN9N163_CANGL</name>
<dbReference type="AlphaFoldDB" id="A0AAN9N163"/>
<dbReference type="Proteomes" id="UP001367508">
    <property type="component" value="Unassembled WGS sequence"/>
</dbReference>
<organism evidence="1 2">
    <name type="scientific">Canavalia gladiata</name>
    <name type="common">Sword bean</name>
    <name type="synonym">Dolichos gladiatus</name>
    <dbReference type="NCBI Taxonomy" id="3824"/>
    <lineage>
        <taxon>Eukaryota</taxon>
        <taxon>Viridiplantae</taxon>
        <taxon>Streptophyta</taxon>
        <taxon>Embryophyta</taxon>
        <taxon>Tracheophyta</taxon>
        <taxon>Spermatophyta</taxon>
        <taxon>Magnoliopsida</taxon>
        <taxon>eudicotyledons</taxon>
        <taxon>Gunneridae</taxon>
        <taxon>Pentapetalae</taxon>
        <taxon>rosids</taxon>
        <taxon>fabids</taxon>
        <taxon>Fabales</taxon>
        <taxon>Fabaceae</taxon>
        <taxon>Papilionoideae</taxon>
        <taxon>50 kb inversion clade</taxon>
        <taxon>NPAAA clade</taxon>
        <taxon>indigoferoid/millettioid clade</taxon>
        <taxon>Phaseoleae</taxon>
        <taxon>Canavalia</taxon>
    </lineage>
</organism>
<proteinExistence type="predicted"/>
<protein>
    <submittedName>
        <fullName evidence="1">Uncharacterized protein</fullName>
    </submittedName>
</protein>
<accession>A0AAN9N163</accession>
<evidence type="ECO:0000313" key="2">
    <source>
        <dbReference type="Proteomes" id="UP001367508"/>
    </source>
</evidence>
<sequence>MLASRDEARFQGLLQWKLISEAEGASSIPRFVLGKAPLANFSGTTQRKFRSCSSAMIMCGSQGETPPNGHCYRVWGLRVENLAIGRLLEWENLIKRYTLPTSFTISPLLCRAWLLGGLTEYIDPIFLEGDHVQRDEFAVRELRPLKGEPGIWNSMSLS</sequence>
<comment type="caution">
    <text evidence="1">The sequence shown here is derived from an EMBL/GenBank/DDBJ whole genome shotgun (WGS) entry which is preliminary data.</text>
</comment>
<reference evidence="1 2" key="1">
    <citation type="submission" date="2024-01" db="EMBL/GenBank/DDBJ databases">
        <title>The genomes of 5 underutilized Papilionoideae crops provide insights into root nodulation and disease resistanc.</title>
        <authorList>
            <person name="Jiang F."/>
        </authorList>
    </citation>
    <scope>NUCLEOTIDE SEQUENCE [LARGE SCALE GENOMIC DNA]</scope>
    <source>
        <strain evidence="1">LVBAO_FW01</strain>
        <tissue evidence="1">Leaves</tissue>
    </source>
</reference>
<dbReference type="EMBL" id="JAYMYQ010000001">
    <property type="protein sequence ID" value="KAK7362047.1"/>
    <property type="molecule type" value="Genomic_DNA"/>
</dbReference>